<gene>
    <name evidence="2" type="ORF">BOTBODRAFT_182180</name>
</gene>
<proteinExistence type="predicted"/>
<reference evidence="3" key="1">
    <citation type="journal article" date="2014" name="Proc. Natl. Acad. Sci. U.S.A.">
        <title>Extensive sampling of basidiomycete genomes demonstrates inadequacy of the white-rot/brown-rot paradigm for wood decay fungi.</title>
        <authorList>
            <person name="Riley R."/>
            <person name="Salamov A.A."/>
            <person name="Brown D.W."/>
            <person name="Nagy L.G."/>
            <person name="Floudas D."/>
            <person name="Held B.W."/>
            <person name="Levasseur A."/>
            <person name="Lombard V."/>
            <person name="Morin E."/>
            <person name="Otillar R."/>
            <person name="Lindquist E.A."/>
            <person name="Sun H."/>
            <person name="LaButti K.M."/>
            <person name="Schmutz J."/>
            <person name="Jabbour D."/>
            <person name="Luo H."/>
            <person name="Baker S.E."/>
            <person name="Pisabarro A.G."/>
            <person name="Walton J.D."/>
            <person name="Blanchette R.A."/>
            <person name="Henrissat B."/>
            <person name="Martin F."/>
            <person name="Cullen D."/>
            <person name="Hibbett D.S."/>
            <person name="Grigoriev I.V."/>
        </authorList>
    </citation>
    <scope>NUCLEOTIDE SEQUENCE [LARGE SCALE GENOMIC DNA]</scope>
    <source>
        <strain evidence="3">FD-172 SS1</strain>
    </source>
</reference>
<dbReference type="AlphaFoldDB" id="A0A067LRL3"/>
<name>A0A067LRL3_BOTB1</name>
<feature type="region of interest" description="Disordered" evidence="1">
    <location>
        <begin position="322"/>
        <end position="501"/>
    </location>
</feature>
<evidence type="ECO:0000313" key="2">
    <source>
        <dbReference type="EMBL" id="KDQ05833.1"/>
    </source>
</evidence>
<accession>A0A067LRL3</accession>
<feature type="compositionally biased region" description="Basic and acidic residues" evidence="1">
    <location>
        <begin position="393"/>
        <end position="405"/>
    </location>
</feature>
<dbReference type="InParanoid" id="A0A067LRL3"/>
<keyword evidence="3" id="KW-1185">Reference proteome</keyword>
<evidence type="ECO:0000313" key="3">
    <source>
        <dbReference type="Proteomes" id="UP000027195"/>
    </source>
</evidence>
<feature type="region of interest" description="Disordered" evidence="1">
    <location>
        <begin position="245"/>
        <end position="308"/>
    </location>
</feature>
<sequence>MAAPTTNPNAFLTHSLLPLWPDQNLNMGHANKVAAVVWCCTKRYNRDLDAWRIEKRTGTKVSFVCMLPAPYQPAFRFLLFKIRAFAEATRADWTQIIRKAGEQARFLRRDKDALIRNLVFLANVRDAAVLEILETLYVGAKLPGPVPNGTRLLTLDRWLAQEWDGGDHDPESLEGKTLTRGDPLRRDWNGWSLQGDSGLRTALYGPLADAPDPTPLTDGSGEVPAAYRNMCSNWLSERLTNPQLQEADDSEADSDSKSKAGAEVAACRIPTDGRGTDAAPEATDRTQDDNHDDAADGEGSDDGGAHLASGGRVQVFEDSEAFSSAGPGEIDEGGNGVLEVNGEADHDRRTAPGAAGSPYDTAANDSDHPKRSRDTTPTQEPITDLARKGNLAPDRDPQAVGEAEKGAPGIGVAPDGSRLGEDPHVAPAQGGHPTNVPLPDHHDEHTPALSGAPAPPVSTGDAEASGSSPGVISASSLPKRARDPEATEDSPLKRPRVEGMLTDKVLRATPDPGHPTAALALPQVPPLTNYGLKEVRGQSSSRPHSAEPTAPGAPPTSQKVTHAWVKECMARKPGEATL</sequence>
<feature type="compositionally biased region" description="Low complexity" evidence="1">
    <location>
        <begin position="464"/>
        <end position="476"/>
    </location>
</feature>
<dbReference type="HOGENOM" id="CLU_471705_0_0_1"/>
<feature type="region of interest" description="Disordered" evidence="1">
    <location>
        <begin position="506"/>
        <end position="525"/>
    </location>
</feature>
<protein>
    <submittedName>
        <fullName evidence="2">Uncharacterized protein</fullName>
    </submittedName>
</protein>
<feature type="region of interest" description="Disordered" evidence="1">
    <location>
        <begin position="204"/>
        <end position="223"/>
    </location>
</feature>
<organism evidence="2 3">
    <name type="scientific">Botryobasidium botryosum (strain FD-172 SS1)</name>
    <dbReference type="NCBI Taxonomy" id="930990"/>
    <lineage>
        <taxon>Eukaryota</taxon>
        <taxon>Fungi</taxon>
        <taxon>Dikarya</taxon>
        <taxon>Basidiomycota</taxon>
        <taxon>Agaricomycotina</taxon>
        <taxon>Agaricomycetes</taxon>
        <taxon>Cantharellales</taxon>
        <taxon>Botryobasidiaceae</taxon>
        <taxon>Botryobasidium</taxon>
    </lineage>
</organism>
<feature type="region of interest" description="Disordered" evidence="1">
    <location>
        <begin position="533"/>
        <end position="561"/>
    </location>
</feature>
<evidence type="ECO:0000256" key="1">
    <source>
        <dbReference type="SAM" id="MobiDB-lite"/>
    </source>
</evidence>
<dbReference type="EMBL" id="KL198181">
    <property type="protein sequence ID" value="KDQ05833.1"/>
    <property type="molecule type" value="Genomic_DNA"/>
</dbReference>
<feature type="compositionally biased region" description="Basic and acidic residues" evidence="1">
    <location>
        <begin position="365"/>
        <end position="374"/>
    </location>
</feature>
<feature type="compositionally biased region" description="Basic and acidic residues" evidence="1">
    <location>
        <begin position="282"/>
        <end position="294"/>
    </location>
</feature>
<dbReference type="Proteomes" id="UP000027195">
    <property type="component" value="Unassembled WGS sequence"/>
</dbReference>
<feature type="compositionally biased region" description="Basic and acidic residues" evidence="1">
    <location>
        <begin position="480"/>
        <end position="497"/>
    </location>
</feature>